<evidence type="ECO:0000256" key="4">
    <source>
        <dbReference type="ARBA" id="ARBA00023136"/>
    </source>
</evidence>
<accession>A0AA91PXD8</accession>
<dbReference type="EMBL" id="LYUB02000013">
    <property type="protein sequence ID" value="OVF07328.1"/>
    <property type="molecule type" value="Genomic_DNA"/>
</dbReference>
<feature type="transmembrane region" description="Helical" evidence="6">
    <location>
        <begin position="239"/>
        <end position="259"/>
    </location>
</feature>
<feature type="region of interest" description="Disordered" evidence="5">
    <location>
        <begin position="1"/>
        <end position="30"/>
    </location>
</feature>
<feature type="transmembrane region" description="Helical" evidence="6">
    <location>
        <begin position="321"/>
        <end position="342"/>
    </location>
</feature>
<dbReference type="GO" id="GO:0016020">
    <property type="term" value="C:membrane"/>
    <property type="evidence" value="ECO:0007669"/>
    <property type="project" value="UniProtKB-SubCell"/>
</dbReference>
<feature type="transmembrane region" description="Helical" evidence="6">
    <location>
        <begin position="131"/>
        <end position="151"/>
    </location>
</feature>
<feature type="transmembrane region" description="Helical" evidence="6">
    <location>
        <begin position="93"/>
        <end position="111"/>
    </location>
</feature>
<organism evidence="8 9">
    <name type="scientific">Clavispora lusitaniae</name>
    <name type="common">Candida lusitaniae</name>
    <dbReference type="NCBI Taxonomy" id="36911"/>
    <lineage>
        <taxon>Eukaryota</taxon>
        <taxon>Fungi</taxon>
        <taxon>Dikarya</taxon>
        <taxon>Ascomycota</taxon>
        <taxon>Saccharomycotina</taxon>
        <taxon>Pichiomycetes</taxon>
        <taxon>Metschnikowiaceae</taxon>
        <taxon>Clavispora</taxon>
    </lineage>
</organism>
<feature type="compositionally biased region" description="Polar residues" evidence="5">
    <location>
        <begin position="18"/>
        <end position="30"/>
    </location>
</feature>
<keyword evidence="4 6" id="KW-0472">Membrane</keyword>
<name>A0AA91PXD8_CLALS</name>
<evidence type="ECO:0000313" key="8">
    <source>
        <dbReference type="EMBL" id="OVF07328.1"/>
    </source>
</evidence>
<proteinExistence type="predicted"/>
<dbReference type="InterPro" id="IPR050186">
    <property type="entry name" value="TPT_transporter"/>
</dbReference>
<evidence type="ECO:0000259" key="7">
    <source>
        <dbReference type="Pfam" id="PF03151"/>
    </source>
</evidence>
<comment type="caution">
    <text evidence="8">The sequence shown here is derived from an EMBL/GenBank/DDBJ whole genome shotgun (WGS) entry which is preliminary data.</text>
</comment>
<evidence type="ECO:0000256" key="2">
    <source>
        <dbReference type="ARBA" id="ARBA00022692"/>
    </source>
</evidence>
<dbReference type="InterPro" id="IPR004853">
    <property type="entry name" value="Sugar_P_trans_dom"/>
</dbReference>
<protein>
    <submittedName>
        <fullName evidence="8">Transporter</fullName>
    </submittedName>
</protein>
<keyword evidence="3 6" id="KW-1133">Transmembrane helix</keyword>
<evidence type="ECO:0000256" key="6">
    <source>
        <dbReference type="SAM" id="Phobius"/>
    </source>
</evidence>
<gene>
    <name evidence="8" type="ORF">A9F13_13g00231</name>
</gene>
<feature type="transmembrane region" description="Helical" evidence="6">
    <location>
        <begin position="271"/>
        <end position="291"/>
    </location>
</feature>
<evidence type="ECO:0000256" key="5">
    <source>
        <dbReference type="SAM" id="MobiDB-lite"/>
    </source>
</evidence>
<sequence length="444" mass="49871">MLSVNSSVDDIHNYPYPQRTSQMNPNSSSVNISQLNHPKAVKPHFLGQFSPLTPPSSNATTPVCEKSNAHFFAPISSQARSSPTSDADKLSKWLPVVDFEVVTLCTFWYAFSIVSANSTKAILSRFKYPVTLTQFQFLTNASLCILLFAALSHYPKLSSRFPQGAVPQMHTLDYSIIKFIKPTGYIISTTLPMGIFQFMGHITSHKATSVIPVSLVHTIKALSPITTVMIYRIVYKAKYSWVTYVTLIPLMLGIMLTCYKPRKASSANDHYFSGLAHAFISMFIFVSQNIFAKKRLTYKSDESREALPTYKGKPEQKLDKLTILLFCSVIGFVFTIPIYTISEFQNENFSLLQMNWSLFFLVVLNGTSHFMQSLLAFMLLGSISPINYSIANIMKRVAVILFAFVWESTFSFSGTQGYGVLLTIIGLYCYDKWGGVSKEKHSRS</sequence>
<dbReference type="Pfam" id="PF03151">
    <property type="entry name" value="TPT"/>
    <property type="match status" value="1"/>
</dbReference>
<dbReference type="PANTHER" id="PTHR11132">
    <property type="entry name" value="SOLUTE CARRIER FAMILY 35"/>
    <property type="match status" value="1"/>
</dbReference>
<dbReference type="AlphaFoldDB" id="A0AA91PXD8"/>
<evidence type="ECO:0000256" key="3">
    <source>
        <dbReference type="ARBA" id="ARBA00022989"/>
    </source>
</evidence>
<dbReference type="KEGG" id="clus:A9F13_13g00231"/>
<evidence type="ECO:0000256" key="1">
    <source>
        <dbReference type="ARBA" id="ARBA00004141"/>
    </source>
</evidence>
<feature type="transmembrane region" description="Helical" evidence="6">
    <location>
        <begin position="354"/>
        <end position="379"/>
    </location>
</feature>
<keyword evidence="2 6" id="KW-0812">Transmembrane</keyword>
<dbReference type="Proteomes" id="UP000195602">
    <property type="component" value="Unassembled WGS sequence"/>
</dbReference>
<evidence type="ECO:0000313" key="9">
    <source>
        <dbReference type="Proteomes" id="UP000195602"/>
    </source>
</evidence>
<feature type="domain" description="Sugar phosphate transporter" evidence="7">
    <location>
        <begin position="101"/>
        <end position="430"/>
    </location>
</feature>
<reference evidence="8 9" key="1">
    <citation type="submission" date="2017-04" db="EMBL/GenBank/DDBJ databases">
        <title>Draft genome of the yeast Clavispora lusitaniae type strain CBS 6936.</title>
        <authorList>
            <person name="Durrens P."/>
            <person name="Klopp C."/>
            <person name="Biteau N."/>
            <person name="Fitton-Ouhabi V."/>
            <person name="Dementhon K."/>
            <person name="Accoceberry I."/>
            <person name="Sherman D.J."/>
            <person name="Noel T."/>
        </authorList>
    </citation>
    <scope>NUCLEOTIDE SEQUENCE [LARGE SCALE GENOMIC DNA]</scope>
    <source>
        <strain evidence="8 9">CBS 6936</strain>
    </source>
</reference>
<comment type="subcellular location">
    <subcellularLocation>
        <location evidence="1">Membrane</location>
        <topology evidence="1">Multi-pass membrane protein</topology>
    </subcellularLocation>
</comment>